<comment type="similarity">
    <text evidence="10">Belongs to the ELO family.</text>
</comment>
<dbReference type="EC" id="2.3.1.199" evidence="10"/>
<dbReference type="PANTHER" id="PTHR11157">
    <property type="entry name" value="FATTY ACID ACYL TRANSFERASE-RELATED"/>
    <property type="match status" value="1"/>
</dbReference>
<dbReference type="InterPro" id="IPR030457">
    <property type="entry name" value="ELO_CS"/>
</dbReference>
<keyword evidence="6 10" id="KW-1133">Transmembrane helix</keyword>
<keyword evidence="9 10" id="KW-0275">Fatty acid biosynthesis</keyword>
<dbReference type="InterPro" id="IPR002076">
    <property type="entry name" value="ELO_fam"/>
</dbReference>
<evidence type="ECO:0000256" key="3">
    <source>
        <dbReference type="ARBA" id="ARBA00022679"/>
    </source>
</evidence>
<accession>A0A7R9DZE1</accession>
<evidence type="ECO:0000256" key="1">
    <source>
        <dbReference type="ARBA" id="ARBA00004141"/>
    </source>
</evidence>
<comment type="caution">
    <text evidence="10">Lacks conserved residue(s) required for the propagation of feature annotation.</text>
</comment>
<dbReference type="Pfam" id="PF01151">
    <property type="entry name" value="ELO"/>
    <property type="match status" value="6"/>
</dbReference>
<feature type="transmembrane region" description="Helical" evidence="10">
    <location>
        <begin position="12"/>
        <end position="34"/>
    </location>
</feature>
<dbReference type="GO" id="GO:0030148">
    <property type="term" value="P:sphingolipid biosynthetic process"/>
    <property type="evidence" value="ECO:0007669"/>
    <property type="project" value="TreeGrafter"/>
</dbReference>
<evidence type="ECO:0000256" key="2">
    <source>
        <dbReference type="ARBA" id="ARBA00022516"/>
    </source>
</evidence>
<dbReference type="GO" id="GO:0005789">
    <property type="term" value="C:endoplasmic reticulum membrane"/>
    <property type="evidence" value="ECO:0007669"/>
    <property type="project" value="TreeGrafter"/>
</dbReference>
<protein>
    <recommendedName>
        <fullName evidence="10">Elongation of very long chain fatty acids protein</fullName>
        <ecNumber evidence="10">2.3.1.199</ecNumber>
    </recommendedName>
    <alternativeName>
        <fullName evidence="10">Very-long-chain 3-oxoacyl-CoA synthase</fullName>
    </alternativeName>
</protein>
<dbReference type="PANTHER" id="PTHR11157:SF113">
    <property type="entry name" value="ELONGATION OF VERY LONG CHAIN FATTY ACIDS PROTEIN"/>
    <property type="match status" value="1"/>
</dbReference>
<feature type="transmembrane region" description="Helical" evidence="10">
    <location>
        <begin position="141"/>
        <end position="162"/>
    </location>
</feature>
<dbReference type="AlphaFoldDB" id="A0A7R9DZE1"/>
<sequence>MSSDPRVQQWFFLGSPLPIVSIIVAYLYIVLVAGPKFMENRKPHSLKKIIAAYNIFQLFANSFIIYGMLTSGWANHLDFGGSATFPMILNAIVHVLMYTYYLLTLMGPRMQRRLNKVKRYLTIIQMANPRVKNWPLIGSPVYLLVIIALYLFCVLVAGPKYMENRRPYNLKKIIAAYNIFQVVANSYAFYGMFFVLRKKQNQVSFLHVYHHISTIGIGYLGSKYLPGGMVTFPIMPNTLVHVLMYTYYLLALQGPDMQKKLAKFKKYLTAIQMVTFKTTNQISKVIIYAFNPRVKNWPLIGSPVYLLVIIALYLFFVLVAGPKFMENRRPYNLKKIIAAYNIFQVVANAYLFYGLAGMVWKIYILKIVDLLDTIFFVLRKKSNQVTFLHMYHHVSTIALSLLGAKYFPDPRVKNWPLIGSPVYLLVIIALYLFCVLVAGPKFMENRRPYNLKKIIAAYNIFQIFFVLRKKNNQVTFLHVYHHVSTAGITFIGAKYFPVGSATFPILPNTLVHVLMYTYYLLALQGPEMQKKLAKFKKYLTTIQLVINMTTCIYLVVFLQP</sequence>
<feature type="transmembrane region" description="Helical" evidence="10">
    <location>
        <begin position="337"/>
        <end position="356"/>
    </location>
</feature>
<organism evidence="11">
    <name type="scientific">Timema monikensis</name>
    <dbReference type="NCBI Taxonomy" id="170555"/>
    <lineage>
        <taxon>Eukaryota</taxon>
        <taxon>Metazoa</taxon>
        <taxon>Ecdysozoa</taxon>
        <taxon>Arthropoda</taxon>
        <taxon>Hexapoda</taxon>
        <taxon>Insecta</taxon>
        <taxon>Pterygota</taxon>
        <taxon>Neoptera</taxon>
        <taxon>Polyneoptera</taxon>
        <taxon>Phasmatodea</taxon>
        <taxon>Timematodea</taxon>
        <taxon>Timematoidea</taxon>
        <taxon>Timematidae</taxon>
        <taxon>Timema</taxon>
    </lineage>
</organism>
<dbReference type="GO" id="GO:0009922">
    <property type="term" value="F:fatty acid elongase activity"/>
    <property type="evidence" value="ECO:0007669"/>
    <property type="project" value="UniProtKB-EC"/>
</dbReference>
<feature type="transmembrane region" description="Helical" evidence="10">
    <location>
        <begin position="420"/>
        <end position="439"/>
    </location>
</feature>
<evidence type="ECO:0000313" key="11">
    <source>
        <dbReference type="EMBL" id="CAD7423681.1"/>
    </source>
</evidence>
<comment type="catalytic activity">
    <reaction evidence="10">
        <text>a very-long-chain acyl-CoA + malonyl-CoA + H(+) = a very-long-chain 3-oxoacyl-CoA + CO2 + CoA</text>
        <dbReference type="Rhea" id="RHEA:32727"/>
        <dbReference type="ChEBI" id="CHEBI:15378"/>
        <dbReference type="ChEBI" id="CHEBI:16526"/>
        <dbReference type="ChEBI" id="CHEBI:57287"/>
        <dbReference type="ChEBI" id="CHEBI:57384"/>
        <dbReference type="ChEBI" id="CHEBI:90725"/>
        <dbReference type="ChEBI" id="CHEBI:90736"/>
        <dbReference type="EC" id="2.3.1.199"/>
    </reaction>
</comment>
<keyword evidence="2 10" id="KW-0444">Lipid biosynthesis</keyword>
<evidence type="ECO:0000256" key="7">
    <source>
        <dbReference type="ARBA" id="ARBA00023098"/>
    </source>
</evidence>
<keyword evidence="7 10" id="KW-0443">Lipid metabolism</keyword>
<feature type="transmembrane region" description="Helical" evidence="10">
    <location>
        <begin position="234"/>
        <end position="255"/>
    </location>
</feature>
<name>A0A7R9DZE1_9NEOP</name>
<feature type="transmembrane region" description="Helical" evidence="10">
    <location>
        <begin position="505"/>
        <end position="526"/>
    </location>
</feature>
<dbReference type="GO" id="GO:0042761">
    <property type="term" value="P:very long-chain fatty acid biosynthetic process"/>
    <property type="evidence" value="ECO:0007669"/>
    <property type="project" value="TreeGrafter"/>
</dbReference>
<keyword evidence="8 10" id="KW-0472">Membrane</keyword>
<feature type="transmembrane region" description="Helical" evidence="10">
    <location>
        <begin position="85"/>
        <end position="103"/>
    </location>
</feature>
<feature type="transmembrane region" description="Helical" evidence="10">
    <location>
        <begin position="55"/>
        <end position="73"/>
    </location>
</feature>
<evidence type="ECO:0000256" key="4">
    <source>
        <dbReference type="ARBA" id="ARBA00022692"/>
    </source>
</evidence>
<dbReference type="GO" id="GO:0034626">
    <property type="term" value="P:fatty acid elongation, polyunsaturated fatty acid"/>
    <property type="evidence" value="ECO:0007669"/>
    <property type="project" value="TreeGrafter"/>
</dbReference>
<evidence type="ECO:0000256" key="8">
    <source>
        <dbReference type="ARBA" id="ARBA00023136"/>
    </source>
</evidence>
<evidence type="ECO:0000256" key="5">
    <source>
        <dbReference type="ARBA" id="ARBA00022832"/>
    </source>
</evidence>
<reference evidence="11" key="1">
    <citation type="submission" date="2020-11" db="EMBL/GenBank/DDBJ databases">
        <authorList>
            <person name="Tran Van P."/>
        </authorList>
    </citation>
    <scope>NUCLEOTIDE SEQUENCE</scope>
</reference>
<feature type="transmembrane region" description="Helical" evidence="10">
    <location>
        <begin position="302"/>
        <end position="325"/>
    </location>
</feature>
<comment type="subcellular location">
    <subcellularLocation>
        <location evidence="1">Membrane</location>
        <topology evidence="1">Multi-pass membrane protein</topology>
    </subcellularLocation>
</comment>
<feature type="transmembrane region" description="Helical" evidence="10">
    <location>
        <begin position="538"/>
        <end position="558"/>
    </location>
</feature>
<dbReference type="GO" id="GO:0034625">
    <property type="term" value="P:fatty acid elongation, monounsaturated fatty acid"/>
    <property type="evidence" value="ECO:0007669"/>
    <property type="project" value="TreeGrafter"/>
</dbReference>
<keyword evidence="4 10" id="KW-0812">Transmembrane</keyword>
<proteinExistence type="inferred from homology"/>
<feature type="transmembrane region" description="Helical" evidence="10">
    <location>
        <begin position="203"/>
        <end position="222"/>
    </location>
</feature>
<dbReference type="PROSITE" id="PS01188">
    <property type="entry name" value="ELO"/>
    <property type="match status" value="2"/>
</dbReference>
<feature type="transmembrane region" description="Helical" evidence="10">
    <location>
        <begin position="390"/>
        <end position="408"/>
    </location>
</feature>
<evidence type="ECO:0000256" key="9">
    <source>
        <dbReference type="ARBA" id="ARBA00023160"/>
    </source>
</evidence>
<keyword evidence="3 10" id="KW-0808">Transferase</keyword>
<feature type="transmembrane region" description="Helical" evidence="10">
    <location>
        <begin position="174"/>
        <end position="196"/>
    </location>
</feature>
<evidence type="ECO:0000256" key="6">
    <source>
        <dbReference type="ARBA" id="ARBA00022989"/>
    </source>
</evidence>
<dbReference type="GO" id="GO:0019367">
    <property type="term" value="P:fatty acid elongation, saturated fatty acid"/>
    <property type="evidence" value="ECO:0007669"/>
    <property type="project" value="TreeGrafter"/>
</dbReference>
<dbReference type="EMBL" id="OB792700">
    <property type="protein sequence ID" value="CAD7423681.1"/>
    <property type="molecule type" value="Genomic_DNA"/>
</dbReference>
<evidence type="ECO:0000256" key="10">
    <source>
        <dbReference type="RuleBase" id="RU361115"/>
    </source>
</evidence>
<gene>
    <name evidence="11" type="ORF">TMSB3V08_LOCUS657</name>
</gene>
<keyword evidence="5 10" id="KW-0276">Fatty acid metabolism</keyword>